<dbReference type="AlphaFoldDB" id="A0AB32ZYA4"/>
<organism evidence="1 2">
    <name type="scientific">Alteromonas macleodii (strain English Channel 673)</name>
    <dbReference type="NCBI Taxonomy" id="1004788"/>
    <lineage>
        <taxon>Bacteria</taxon>
        <taxon>Pseudomonadati</taxon>
        <taxon>Pseudomonadota</taxon>
        <taxon>Gammaproteobacteria</taxon>
        <taxon>Alteromonadales</taxon>
        <taxon>Alteromonadaceae</taxon>
        <taxon>Alteromonas/Salinimonas group</taxon>
        <taxon>Alteromonas</taxon>
    </lineage>
</organism>
<evidence type="ECO:0000313" key="2">
    <source>
        <dbReference type="Proteomes" id="UP000006296"/>
    </source>
</evidence>
<dbReference type="KEGG" id="amg:AMEC673_08905"/>
<proteinExistence type="predicted"/>
<sequence>MAKRKVATKAEKDVIDRLAHAFACEEIAKHVIRTHYPDLEESYKAHMRKTCPEFYRLLDELQKAIPRVRKQMLKEFEKEVKVQTHE</sequence>
<dbReference type="RefSeq" id="WP_014976450.1">
    <property type="nucleotide sequence ID" value="NC_018678.1"/>
</dbReference>
<evidence type="ECO:0000313" key="1">
    <source>
        <dbReference type="EMBL" id="AFT74475.1"/>
    </source>
</evidence>
<dbReference type="Proteomes" id="UP000006296">
    <property type="component" value="Chromosome"/>
</dbReference>
<name>A0AB32ZYA4_ALTME</name>
<protein>
    <submittedName>
        <fullName evidence="1">Uncharacterized protein</fullName>
    </submittedName>
</protein>
<gene>
    <name evidence="1" type="ordered locus">AMEC673_08905</name>
</gene>
<accession>A0AB32ZYA4</accession>
<dbReference type="EMBL" id="CP003844">
    <property type="protein sequence ID" value="AFT74475.1"/>
    <property type="molecule type" value="Genomic_DNA"/>
</dbReference>
<reference evidence="2" key="1">
    <citation type="journal article" date="2012" name="Sci. Rep.">
        <title>Genomes of surface isolates of Alteromonas macleodii: the life of a widespread marine opportunistic copiotroph.</title>
        <authorList>
            <person name="Lopez-Perez M."/>
            <person name="Gonzaga A."/>
            <person name="Martin-Cuadrado A.B."/>
            <person name="Onyshchenko O."/>
            <person name="Ghavidel A."/>
            <person name="Ghai R."/>
            <person name="Rodriguez-Valera F."/>
        </authorList>
    </citation>
    <scope>NUCLEOTIDE SEQUENCE [LARGE SCALE GENOMIC DNA]</scope>
    <source>
        <strain evidence="2">English Channel 673</strain>
    </source>
</reference>